<dbReference type="GO" id="GO:0016020">
    <property type="term" value="C:membrane"/>
    <property type="evidence" value="ECO:0007669"/>
    <property type="project" value="InterPro"/>
</dbReference>
<dbReference type="InterPro" id="IPR010989">
    <property type="entry name" value="SNARE"/>
</dbReference>
<evidence type="ECO:0000313" key="2">
    <source>
        <dbReference type="EMBL" id="EMS56722.1"/>
    </source>
</evidence>
<dbReference type="eggNOG" id="KOG0810">
    <property type="taxonomic scope" value="Eukaryota"/>
</dbReference>
<proteinExistence type="predicted"/>
<dbReference type="OMA" id="GYTRQHI"/>
<dbReference type="SUPFAM" id="SSF47661">
    <property type="entry name" value="t-snare proteins"/>
    <property type="match status" value="1"/>
</dbReference>
<accession>M7Z9K1</accession>
<keyword evidence="1" id="KW-0813">Transport</keyword>
<name>M7Z9K1_TRIUA</name>
<dbReference type="STRING" id="4572.M7Z9K1"/>
<sequence>MGGERDIELGLPTTNTTSGYTRQHILEDIRQFSTLLGSTPTMLHKLKEANEELKSAAESAAVKEIRGRMEKDMDEAAKIAWIMKEKLRRIFPRALKMKLKERKKDLENLGKAIQEEYIEVVQSRIFTVTGVKLSDEVLPSHCHGTKHKQVIRVIDTSSIMQMFEHRVHGIGPEQASAIGEEIKECRAAAMDLGKKAVEVQKNFREMLALVKAQEKIVKALSQVDPWLPSHFACQSHLPDRYMFVDVPGS</sequence>
<gene>
    <name evidence="2" type="ORF">TRIUR3_23051</name>
</gene>
<evidence type="ECO:0000256" key="1">
    <source>
        <dbReference type="ARBA" id="ARBA00022927"/>
    </source>
</evidence>
<dbReference type="EMBL" id="KD155052">
    <property type="protein sequence ID" value="EMS56722.1"/>
    <property type="molecule type" value="Genomic_DNA"/>
</dbReference>
<evidence type="ECO:0008006" key="3">
    <source>
        <dbReference type="Google" id="ProtNLM"/>
    </source>
</evidence>
<reference evidence="2" key="1">
    <citation type="journal article" date="2013" name="Nature">
        <title>Draft genome of the wheat A-genome progenitor Triticum urartu.</title>
        <authorList>
            <person name="Ling H.Q."/>
            <person name="Zhao S."/>
            <person name="Liu D."/>
            <person name="Wang J."/>
            <person name="Sun H."/>
            <person name="Zhang C."/>
            <person name="Fan H."/>
            <person name="Li D."/>
            <person name="Dong L."/>
            <person name="Tao Y."/>
            <person name="Gao C."/>
            <person name="Wu H."/>
            <person name="Li Y."/>
            <person name="Cui Y."/>
            <person name="Guo X."/>
            <person name="Zheng S."/>
            <person name="Wang B."/>
            <person name="Yu K."/>
            <person name="Liang Q."/>
            <person name="Yang W."/>
            <person name="Lou X."/>
            <person name="Chen J."/>
            <person name="Feng M."/>
            <person name="Jian J."/>
            <person name="Zhang X."/>
            <person name="Luo G."/>
            <person name="Jiang Y."/>
            <person name="Liu J."/>
            <person name="Wang Z."/>
            <person name="Sha Y."/>
            <person name="Zhang B."/>
            <person name="Wu H."/>
            <person name="Tang D."/>
            <person name="Shen Q."/>
            <person name="Xue P."/>
            <person name="Zou S."/>
            <person name="Wang X."/>
            <person name="Liu X."/>
            <person name="Wang F."/>
            <person name="Yang Y."/>
            <person name="An X."/>
            <person name="Dong Z."/>
            <person name="Zhang K."/>
            <person name="Zhang X."/>
            <person name="Luo M.C."/>
            <person name="Dvorak J."/>
            <person name="Tong Y."/>
            <person name="Wang J."/>
            <person name="Yang H."/>
            <person name="Li Z."/>
            <person name="Wang D."/>
            <person name="Zhang A."/>
            <person name="Wang J."/>
        </authorList>
    </citation>
    <scope>NUCLEOTIDE SEQUENCE</scope>
</reference>
<protein>
    <recommendedName>
        <fullName evidence="3">Syntaxin N-terminal domain-containing protein</fullName>
    </recommendedName>
</protein>
<dbReference type="Gene3D" id="1.20.58.70">
    <property type="match status" value="1"/>
</dbReference>
<dbReference type="AlphaFoldDB" id="M7Z9K1"/>
<organism evidence="2">
    <name type="scientific">Triticum urartu</name>
    <name type="common">Red wild einkorn</name>
    <name type="synonym">Crithodium urartu</name>
    <dbReference type="NCBI Taxonomy" id="4572"/>
    <lineage>
        <taxon>Eukaryota</taxon>
        <taxon>Viridiplantae</taxon>
        <taxon>Streptophyta</taxon>
        <taxon>Embryophyta</taxon>
        <taxon>Tracheophyta</taxon>
        <taxon>Spermatophyta</taxon>
        <taxon>Magnoliopsida</taxon>
        <taxon>Liliopsida</taxon>
        <taxon>Poales</taxon>
        <taxon>Poaceae</taxon>
        <taxon>BOP clade</taxon>
        <taxon>Pooideae</taxon>
        <taxon>Triticodae</taxon>
        <taxon>Triticeae</taxon>
        <taxon>Triticinae</taxon>
        <taxon>Triticum</taxon>
    </lineage>
</organism>
<keyword evidence="1" id="KW-0653">Protein transport</keyword>
<dbReference type="GO" id="GO:0015031">
    <property type="term" value="P:protein transport"/>
    <property type="evidence" value="ECO:0007669"/>
    <property type="project" value="UniProtKB-KW"/>
</dbReference>
<dbReference type="GO" id="GO:0016192">
    <property type="term" value="P:vesicle-mediated transport"/>
    <property type="evidence" value="ECO:0007669"/>
    <property type="project" value="InterPro"/>
</dbReference>